<comment type="catalytic activity">
    <reaction evidence="1">
        <text>AMP + H2O = D-ribose 5-phosphate + adenine</text>
        <dbReference type="Rhea" id="RHEA:20129"/>
        <dbReference type="ChEBI" id="CHEBI:15377"/>
        <dbReference type="ChEBI" id="CHEBI:16708"/>
        <dbReference type="ChEBI" id="CHEBI:78346"/>
        <dbReference type="ChEBI" id="CHEBI:456215"/>
        <dbReference type="EC" id="3.2.2.4"/>
    </reaction>
</comment>
<dbReference type="Pfam" id="PF10423">
    <property type="entry name" value="AMNp_N"/>
    <property type="match status" value="1"/>
</dbReference>
<dbReference type="NCBIfam" id="NF006142">
    <property type="entry name" value="PRK08292.1"/>
    <property type="match status" value="1"/>
</dbReference>
<comment type="function">
    <text evidence="1">Catalyzes the hydrolysis of the N-glycosidic bond of AMP to form adenine and ribose 5-phosphate. Involved in regulation of AMP concentrations.</text>
</comment>
<dbReference type="InterPro" id="IPR000845">
    <property type="entry name" value="Nucleoside_phosphorylase_d"/>
</dbReference>
<dbReference type="RefSeq" id="WP_220748693.1">
    <property type="nucleotide sequence ID" value="NZ_BPFH01000003.1"/>
</dbReference>
<accession>A0ABQ4NL94</accession>
<protein>
    <recommendedName>
        <fullName evidence="1">AMP nucleosidase</fullName>
        <ecNumber evidence="1">3.2.2.4</ecNumber>
    </recommendedName>
</protein>
<sequence length="493" mass="54672">MTDLTPVCAPDETPHRSFTDAAEAVAELRRLYDVATDFLRTAFSTAVGGGIPDCRYRAFYPEVRITTSTFARTDSRLSFGHVVEPGRYTATITRPDLFQNYLTSQIELLLKAHDVPVHVGWSQTPIPVHFAVLNDSDLTVPQDGVLPFLMRDVFDVPDLNTTNDSIVNGTGFTFEDGSQPLAPFTAQRVDYSLARLAHYTATDPGDFQNHVLFTNYQFYVDEFEAYAREALRDPTSGYTAFVGPNGQRITPADPDAPMVDPPKMPQMPTYHLTRAGEAGITLVNIGVGPSNAKTATDHIAVLRPHVWLMVGHCAGLRNSQSLGDFVLAHAYLREDHVLDDDLPIWVPIPALAEVQVALEEAVADVTQLEGYELKRVMRTGTVATIDNRNWELREQAGPVQRLSQSRAIALDMESATIAANGFRFRVPYGTLLCVSDKPLHGELKLPGMASAFYKTQVSRHLQIGIKAMESLREMPLARLHSRKLRSFEETAFL</sequence>
<dbReference type="InterPro" id="IPR035994">
    <property type="entry name" value="Nucleoside_phosphorylase_sf"/>
</dbReference>
<comment type="similarity">
    <text evidence="1">Belongs to the AMP nucleosidase family.</text>
</comment>
<reference evidence="4 5" key="1">
    <citation type="submission" date="2021-05" db="EMBL/GenBank/DDBJ databases">
        <title>Bacteria Genome sequencing.</title>
        <authorList>
            <person name="Takabe Y."/>
            <person name="Nakajima Y."/>
            <person name="Suzuki S."/>
            <person name="Shiozaki T."/>
        </authorList>
    </citation>
    <scope>NUCLEOTIDE SEQUENCE [LARGE SCALE GENOMIC DNA]</scope>
    <source>
        <strain evidence="4 5">AI_62</strain>
    </source>
</reference>
<dbReference type="InterPro" id="IPR018953">
    <property type="entry name" value="AMP_nucleoside_Pase_N"/>
</dbReference>
<dbReference type="SUPFAM" id="SSF53167">
    <property type="entry name" value="Purine and uridine phosphorylases"/>
    <property type="match status" value="1"/>
</dbReference>
<dbReference type="InterPro" id="IPR037109">
    <property type="entry name" value="AMP_N_sf"/>
</dbReference>
<dbReference type="NCBIfam" id="TIGR01717">
    <property type="entry name" value="AMP-nucleosdse"/>
    <property type="match status" value="1"/>
</dbReference>
<dbReference type="HAMAP" id="MF_01932">
    <property type="entry name" value="AMP_nucleosidase"/>
    <property type="match status" value="1"/>
</dbReference>
<dbReference type="PANTHER" id="PTHR43691:SF6">
    <property type="entry name" value="AMP NUCLEOSIDASE"/>
    <property type="match status" value="1"/>
</dbReference>
<dbReference type="Gene3D" id="3.40.50.1580">
    <property type="entry name" value="Nucleoside phosphorylase domain"/>
    <property type="match status" value="1"/>
</dbReference>
<dbReference type="InterPro" id="IPR047039">
    <property type="entry name" value="AMN_phosphorylase"/>
</dbReference>
<proteinExistence type="inferred from homology"/>
<dbReference type="EMBL" id="BPFH01000003">
    <property type="protein sequence ID" value="GIT95188.1"/>
    <property type="molecule type" value="Genomic_DNA"/>
</dbReference>
<evidence type="ECO:0000313" key="5">
    <source>
        <dbReference type="Proteomes" id="UP000786693"/>
    </source>
</evidence>
<keyword evidence="1" id="KW-0378">Hydrolase</keyword>
<feature type="domain" description="AMP nucleoside phosphorylase N-terminal" evidence="3">
    <location>
        <begin position="23"/>
        <end position="175"/>
    </location>
</feature>
<dbReference type="CDD" id="cd17762">
    <property type="entry name" value="AMN"/>
    <property type="match status" value="1"/>
</dbReference>
<dbReference type="Pfam" id="PF01048">
    <property type="entry name" value="PNP_UDP_1"/>
    <property type="match status" value="1"/>
</dbReference>
<gene>
    <name evidence="1 4" type="primary">amn</name>
    <name evidence="4" type="ORF">JANAI62_18110</name>
</gene>
<dbReference type="EC" id="3.2.2.4" evidence="1"/>
<dbReference type="PANTHER" id="PTHR43691">
    <property type="entry name" value="URIDINE PHOSPHORYLASE"/>
    <property type="match status" value="1"/>
</dbReference>
<dbReference type="InterPro" id="IPR011271">
    <property type="entry name" value="AMP_nucleosidase"/>
</dbReference>
<evidence type="ECO:0000259" key="2">
    <source>
        <dbReference type="Pfam" id="PF01048"/>
    </source>
</evidence>
<feature type="domain" description="Nucleoside phosphorylase" evidence="2">
    <location>
        <begin position="269"/>
        <end position="440"/>
    </location>
</feature>
<evidence type="ECO:0000259" key="3">
    <source>
        <dbReference type="Pfam" id="PF10423"/>
    </source>
</evidence>
<dbReference type="Gene3D" id="3.30.1730.10">
    <property type="entry name" value="AMP nucleoside phosphorylase, N-terminal domain"/>
    <property type="match status" value="1"/>
</dbReference>
<organism evidence="4 5">
    <name type="scientific">Jannaschia pagri</name>
    <dbReference type="NCBI Taxonomy" id="2829797"/>
    <lineage>
        <taxon>Bacteria</taxon>
        <taxon>Pseudomonadati</taxon>
        <taxon>Pseudomonadota</taxon>
        <taxon>Alphaproteobacteria</taxon>
        <taxon>Rhodobacterales</taxon>
        <taxon>Roseobacteraceae</taxon>
        <taxon>Jannaschia</taxon>
    </lineage>
</organism>
<evidence type="ECO:0000313" key="4">
    <source>
        <dbReference type="EMBL" id="GIT95188.1"/>
    </source>
</evidence>
<dbReference type="Proteomes" id="UP000786693">
    <property type="component" value="Unassembled WGS sequence"/>
</dbReference>
<comment type="caution">
    <text evidence="4">The sequence shown here is derived from an EMBL/GenBank/DDBJ whole genome shotgun (WGS) entry which is preliminary data.</text>
</comment>
<keyword evidence="5" id="KW-1185">Reference proteome</keyword>
<name>A0ABQ4NL94_9RHOB</name>
<evidence type="ECO:0000256" key="1">
    <source>
        <dbReference type="HAMAP-Rule" id="MF_01932"/>
    </source>
</evidence>